<evidence type="ECO:0000313" key="7">
    <source>
        <dbReference type="Proteomes" id="UP000516419"/>
    </source>
</evidence>
<protein>
    <submittedName>
        <fullName evidence="1">Uncharacterized protein</fullName>
    </submittedName>
</protein>
<sequence>MAEPINFATNFAIKIILSIFGPILKKPIEWITKFLFLDAYKVSTAYRTSRDLQLLWRKDLGGFVNYSINWNQIFLGKQQTNCTLWVKANNDQHYSKVIFCVTASLSNLKYQSVIEIHDLTSKPCVLALPSIPIRNLEWRNGQLYEPYNEFKIELKEVFDKDNTYINLKNNTKSIFNPVDNLGFLQGKKSYVYRWGQWWNLDFLESEKDEFLLTYKAYAFRAKFDKSNNASLFSARAWLLSNRLLLNVFFWSKNIFKAKHLRVAFDKYLKDIEEAAGFKLVD</sequence>
<dbReference type="Proteomes" id="UP000516419">
    <property type="component" value="Chromosome"/>
</dbReference>
<evidence type="ECO:0000313" key="8">
    <source>
        <dbReference type="Proteomes" id="UP000634608"/>
    </source>
</evidence>
<accession>A0A219C6H7</accession>
<dbReference type="Proteomes" id="UP000634608">
    <property type="component" value="Unassembled WGS sequence"/>
</dbReference>
<evidence type="ECO:0000313" key="6">
    <source>
        <dbReference type="Proteomes" id="UP000237823"/>
    </source>
</evidence>
<evidence type="ECO:0000313" key="4">
    <source>
        <dbReference type="EMBL" id="PRN28550.1"/>
    </source>
</evidence>
<dbReference type="EMBL" id="NEPB01000078">
    <property type="protein sequence ID" value="PRN28550.1"/>
    <property type="molecule type" value="Genomic_DNA"/>
</dbReference>
<evidence type="ECO:0000313" key="5">
    <source>
        <dbReference type="EMBL" id="QNV21159.1"/>
    </source>
</evidence>
<reference evidence="2" key="2">
    <citation type="submission" date="2019-07" db="EMBL/GenBank/DDBJ databases">
        <title>Biological characteristics of mucoid Acinetobacter baumannii from a general hospital in China.</title>
        <authorList>
            <person name="Hua X."/>
            <person name="Yu Y."/>
        </authorList>
    </citation>
    <scope>NUCLEOTIDE SEQUENCE [LARGE SCALE GENOMIC DNA]</scope>
    <source>
        <strain evidence="2">N41</strain>
        <strain evidence="3">N8</strain>
    </source>
</reference>
<gene>
    <name evidence="4" type="ORF">B9W25_18890</name>
    <name evidence="3" type="ORF">FPK63_08010</name>
    <name evidence="2" type="ORF">FPK87_04075</name>
    <name evidence="5" type="ORF">FQZ18_15640</name>
    <name evidence="1" type="ORF">IAG11_10730</name>
</gene>
<dbReference type="Proteomes" id="UP000237823">
    <property type="component" value="Unassembled WGS sequence"/>
</dbReference>
<reference evidence="4 6" key="1">
    <citation type="submission" date="2017-04" db="EMBL/GenBank/DDBJ databases">
        <title>Comparison of Acinetobacter baumannii whole genome sequences from two major hospitals in Kuwait.</title>
        <authorList>
            <person name="Nasser K."/>
            <person name="Habibi N."/>
            <person name="Khan M.W."/>
            <person name="Purohit P."/>
            <person name="Al-Obaid I."/>
            <person name="Dhar R."/>
            <person name="Al-Fouzan W."/>
            <person name="Mustafa A.S."/>
        </authorList>
    </citation>
    <scope>NUCLEOTIDE SEQUENCE [LARGE SCALE GENOMIC DNA]</scope>
    <source>
        <strain evidence="4 6">KUFAR57</strain>
    </source>
</reference>
<dbReference type="EMBL" id="CP061525">
    <property type="protein sequence ID" value="QNV21159.1"/>
    <property type="molecule type" value="Genomic_DNA"/>
</dbReference>
<evidence type="ECO:0000313" key="1">
    <source>
        <dbReference type="EMBL" id="MBD0220367.1"/>
    </source>
</evidence>
<dbReference type="KEGG" id="abw:BL01_19070"/>
<evidence type="ECO:0000313" key="2">
    <source>
        <dbReference type="EMBL" id="MDR8259657.1"/>
    </source>
</evidence>
<reference evidence="5 7" key="4">
    <citation type="submission" date="2020-09" db="EMBL/GenBank/DDBJ databases">
        <title>Carbapenem-Resistant Acinetobacter baumannii devoid of typical resistance factors.</title>
        <authorList>
            <person name="Hoffmann M."/>
            <person name="Luo Y."/>
            <person name="Strain E."/>
            <person name="Rand H."/>
            <person name="Javkar K.G."/>
        </authorList>
    </citation>
    <scope>NUCLEOTIDE SEQUENCE [LARGE SCALE GENOMIC DNA]</scope>
    <source>
        <strain evidence="5 7">CFSAN093705</strain>
    </source>
</reference>
<dbReference type="AlphaFoldDB" id="A0A219C6H7"/>
<dbReference type="EMBL" id="JACSVK010000023">
    <property type="protein sequence ID" value="MBD0220367.1"/>
    <property type="molecule type" value="Genomic_DNA"/>
</dbReference>
<reference evidence="1" key="3">
    <citation type="submission" date="2020-08" db="EMBL/GenBank/DDBJ databases">
        <title>Diversity of carbapenem-resistant Acinetobacter baumannii and bacteriophage-mediated spread of the Oxa23 carbapenemase.</title>
        <authorList>
            <person name="Abouelfetouh A."/>
            <person name="Mattock J."/>
            <person name="Turner D."/>
            <person name="Li E."/>
            <person name="Evans B.A."/>
        </authorList>
    </citation>
    <scope>NUCLEOTIDE SEQUENCE</scope>
    <source>
        <strain evidence="1">A86</strain>
    </source>
</reference>
<organism evidence="1 8">
    <name type="scientific">Acinetobacter baumannii</name>
    <dbReference type="NCBI Taxonomy" id="470"/>
    <lineage>
        <taxon>Bacteria</taxon>
        <taxon>Pseudomonadati</taxon>
        <taxon>Pseudomonadota</taxon>
        <taxon>Gammaproteobacteria</taxon>
        <taxon>Moraxellales</taxon>
        <taxon>Moraxellaceae</taxon>
        <taxon>Acinetobacter</taxon>
        <taxon>Acinetobacter calcoaceticus/baumannii complex</taxon>
    </lineage>
</organism>
<evidence type="ECO:0000313" key="3">
    <source>
        <dbReference type="EMBL" id="MDR8431033.1"/>
    </source>
</evidence>
<proteinExistence type="predicted"/>
<name>A0A219C6H7_ACIBA</name>
<dbReference type="EMBL" id="VMAF01000008">
    <property type="protein sequence ID" value="MDR8431033.1"/>
    <property type="molecule type" value="Genomic_DNA"/>
</dbReference>
<dbReference type="EMBL" id="VMBB01000004">
    <property type="protein sequence ID" value="MDR8259657.1"/>
    <property type="molecule type" value="Genomic_DNA"/>
</dbReference>
<dbReference type="RefSeq" id="WP_000830090.1">
    <property type="nucleotide sequence ID" value="NZ_AP024415.1"/>
</dbReference>